<evidence type="ECO:0000313" key="2">
    <source>
        <dbReference type="EMBL" id="MDJ1505024.1"/>
    </source>
</evidence>
<feature type="coiled-coil region" evidence="1">
    <location>
        <begin position="62"/>
        <end position="89"/>
    </location>
</feature>
<keyword evidence="1" id="KW-0175">Coiled coil</keyword>
<reference evidence="2" key="1">
    <citation type="submission" date="2023-05" db="EMBL/GenBank/DDBJ databases">
        <authorList>
            <person name="Zhang X."/>
        </authorList>
    </citation>
    <scope>NUCLEOTIDE SEQUENCE</scope>
    <source>
        <strain evidence="2">BD1B2-1</strain>
    </source>
</reference>
<dbReference type="RefSeq" id="WP_314516773.1">
    <property type="nucleotide sequence ID" value="NZ_JASJOU010000014.1"/>
</dbReference>
<evidence type="ECO:0000256" key="1">
    <source>
        <dbReference type="SAM" id="Coils"/>
    </source>
</evidence>
<gene>
    <name evidence="2" type="ORF">QNI22_30455</name>
</gene>
<proteinExistence type="predicted"/>
<organism evidence="2 3">
    <name type="scientific">Xanthocytophaga agilis</name>
    <dbReference type="NCBI Taxonomy" id="3048010"/>
    <lineage>
        <taxon>Bacteria</taxon>
        <taxon>Pseudomonadati</taxon>
        <taxon>Bacteroidota</taxon>
        <taxon>Cytophagia</taxon>
        <taxon>Cytophagales</taxon>
        <taxon>Rhodocytophagaceae</taxon>
        <taxon>Xanthocytophaga</taxon>
    </lineage>
</organism>
<evidence type="ECO:0000313" key="3">
    <source>
        <dbReference type="Proteomes" id="UP001232063"/>
    </source>
</evidence>
<name>A0AAE3RBI3_9BACT</name>
<protein>
    <submittedName>
        <fullName evidence="2">Uncharacterized protein</fullName>
    </submittedName>
</protein>
<dbReference type="AlphaFoldDB" id="A0AAE3RBI3"/>
<comment type="caution">
    <text evidence="2">The sequence shown here is derived from an EMBL/GenBank/DDBJ whole genome shotgun (WGS) entry which is preliminary data.</text>
</comment>
<dbReference type="Proteomes" id="UP001232063">
    <property type="component" value="Unassembled WGS sequence"/>
</dbReference>
<dbReference type="EMBL" id="JASJOU010000014">
    <property type="protein sequence ID" value="MDJ1505024.1"/>
    <property type="molecule type" value="Genomic_DNA"/>
</dbReference>
<sequence>MQQAASIHTDKKLSRTEALDVLHTLLDQIVKIKDRISYLSPRRHDIKKVPGFRRDATWQLVYNGLGGALELERKELEELERKLGDHVKKYFPDSILPL</sequence>
<accession>A0AAE3RBI3</accession>
<keyword evidence="3" id="KW-1185">Reference proteome</keyword>